<sequence>MAVRSGTKVSLDTILSNIHKEFHISTDHIRTIIKQFHVEMTKGLDHEGATLPMIPTYVTGRPSGKETGHYLALDLGGTNLRVCSFDLQGQGNYSVHQQKYVISDELKTGEMRDLCGFIADCVDNFISEHGSDHLQDALQLGFTFSFPVLQTDINRGTLMRWTKGFACSGAINKDVVVLLQDAFLRKNLNVNIAAIVNDTVGTLMAHSYLNPTTTMGVILGTGTNACYYEKRANIKKWKDTANTFDEMVVNMEWGAFDNERRVLPLTVYDNKLDRESINPRQQIFEKMISGMYLGEIVRNATLSLVDQSLLFDGQSSKDLNQQWGFETAYMTTILADTSSDLARVQHVLQDILQIPNTTLQDCTIVQRICFLVAQRAARLSAAGIAAVLSFTSNIDHACSVAIDGSVYEFLPGFEGHMKALLVELFGDAVHDRIQFALAKDGSGFGAAILAMVAHNDTQ</sequence>
<dbReference type="InterPro" id="IPR043129">
    <property type="entry name" value="ATPase_NBD"/>
</dbReference>
<comment type="pathway">
    <text evidence="2">Carbohydrate metabolism; hexose metabolism.</text>
</comment>
<dbReference type="SUPFAM" id="SSF53067">
    <property type="entry name" value="Actin-like ATPase domain"/>
    <property type="match status" value="2"/>
</dbReference>
<keyword evidence="6 11" id="KW-0418">Kinase</keyword>
<dbReference type="GO" id="GO:0008865">
    <property type="term" value="F:fructokinase activity"/>
    <property type="evidence" value="ECO:0007669"/>
    <property type="project" value="TreeGrafter"/>
</dbReference>
<dbReference type="PROSITE" id="PS51748">
    <property type="entry name" value="HEXOKINASE_2"/>
    <property type="match status" value="1"/>
</dbReference>
<dbReference type="UniPathway" id="UPA00109">
    <property type="reaction ID" value="UER00180"/>
</dbReference>
<feature type="domain" description="Hexokinase C-terminal" evidence="13">
    <location>
        <begin position="215"/>
        <end position="452"/>
    </location>
</feature>
<dbReference type="EMBL" id="MCGT01000009">
    <property type="protein sequence ID" value="ORX57052.1"/>
    <property type="molecule type" value="Genomic_DNA"/>
</dbReference>
<protein>
    <recommendedName>
        <fullName evidence="11">Phosphotransferase</fullName>
        <ecNumber evidence="11">2.7.1.-</ecNumber>
    </recommendedName>
</protein>
<keyword evidence="4 11" id="KW-0808">Transferase</keyword>
<dbReference type="InterPro" id="IPR001312">
    <property type="entry name" value="Hexokinase"/>
</dbReference>
<evidence type="ECO:0000256" key="8">
    <source>
        <dbReference type="ARBA" id="ARBA00023152"/>
    </source>
</evidence>
<comment type="pathway">
    <text evidence="1">Carbohydrate degradation; glycolysis; D-glyceraldehyde 3-phosphate and glycerone phosphate from D-glucose: step 1/4.</text>
</comment>
<dbReference type="GO" id="GO:0005536">
    <property type="term" value="F:D-glucose binding"/>
    <property type="evidence" value="ECO:0007669"/>
    <property type="project" value="InterPro"/>
</dbReference>
<dbReference type="FunFam" id="3.30.420.40:FF:000034">
    <property type="entry name" value="Phosphotransferase"/>
    <property type="match status" value="1"/>
</dbReference>
<reference evidence="14 15" key="1">
    <citation type="submission" date="2016-07" db="EMBL/GenBank/DDBJ databases">
        <title>Pervasive Adenine N6-methylation of Active Genes in Fungi.</title>
        <authorList>
            <consortium name="DOE Joint Genome Institute"/>
            <person name="Mondo S.J."/>
            <person name="Dannebaum R.O."/>
            <person name="Kuo R.C."/>
            <person name="Labutti K."/>
            <person name="Haridas S."/>
            <person name="Kuo A."/>
            <person name="Salamov A."/>
            <person name="Ahrendt S.R."/>
            <person name="Lipzen A."/>
            <person name="Sullivan W."/>
            <person name="Andreopoulos W.B."/>
            <person name="Clum A."/>
            <person name="Lindquist E."/>
            <person name="Daum C."/>
            <person name="Ramamoorthy G.K."/>
            <person name="Gryganskyi A."/>
            <person name="Culley D."/>
            <person name="Magnuson J.K."/>
            <person name="James T.Y."/>
            <person name="O'Malley M.A."/>
            <person name="Stajich J.E."/>
            <person name="Spatafora J.W."/>
            <person name="Visel A."/>
            <person name="Grigoriev I.V."/>
        </authorList>
    </citation>
    <scope>NUCLEOTIDE SEQUENCE [LARGE SCALE GENOMIC DNA]</scope>
    <source>
        <strain evidence="14 15">NRRL 3301</strain>
    </source>
</reference>
<dbReference type="CDD" id="cd24018">
    <property type="entry name" value="ASKHA_NBD_HK_fungi"/>
    <property type="match status" value="1"/>
</dbReference>
<evidence type="ECO:0000256" key="5">
    <source>
        <dbReference type="ARBA" id="ARBA00022741"/>
    </source>
</evidence>
<dbReference type="Pfam" id="PF03727">
    <property type="entry name" value="Hexokinase_2"/>
    <property type="match status" value="1"/>
</dbReference>
<dbReference type="GO" id="GO:0005524">
    <property type="term" value="F:ATP binding"/>
    <property type="evidence" value="ECO:0007669"/>
    <property type="project" value="UniProtKB-UniRule"/>
</dbReference>
<evidence type="ECO:0000256" key="6">
    <source>
        <dbReference type="ARBA" id="ARBA00022777"/>
    </source>
</evidence>
<dbReference type="GO" id="GO:0005739">
    <property type="term" value="C:mitochondrion"/>
    <property type="evidence" value="ECO:0007669"/>
    <property type="project" value="TreeGrafter"/>
</dbReference>
<dbReference type="GO" id="GO:0001678">
    <property type="term" value="P:intracellular glucose homeostasis"/>
    <property type="evidence" value="ECO:0007669"/>
    <property type="project" value="InterPro"/>
</dbReference>
<dbReference type="GO" id="GO:0006006">
    <property type="term" value="P:glucose metabolic process"/>
    <property type="evidence" value="ECO:0007669"/>
    <property type="project" value="TreeGrafter"/>
</dbReference>
<dbReference type="InterPro" id="IPR019807">
    <property type="entry name" value="Hexokinase_BS"/>
</dbReference>
<dbReference type="GO" id="GO:0004340">
    <property type="term" value="F:glucokinase activity"/>
    <property type="evidence" value="ECO:0007669"/>
    <property type="project" value="TreeGrafter"/>
</dbReference>
<evidence type="ECO:0000256" key="2">
    <source>
        <dbReference type="ARBA" id="ARBA00005028"/>
    </source>
</evidence>
<comment type="caution">
    <text evidence="14">The sequence shown here is derived from an EMBL/GenBank/DDBJ whole genome shotgun (WGS) entry which is preliminary data.</text>
</comment>
<dbReference type="PANTHER" id="PTHR19443">
    <property type="entry name" value="HEXOKINASE"/>
    <property type="match status" value="1"/>
</dbReference>
<evidence type="ECO:0000256" key="3">
    <source>
        <dbReference type="ARBA" id="ARBA00009225"/>
    </source>
</evidence>
<dbReference type="Pfam" id="PF00349">
    <property type="entry name" value="Hexokinase_1"/>
    <property type="match status" value="1"/>
</dbReference>
<keyword evidence="15" id="KW-1185">Reference proteome</keyword>
<dbReference type="OrthoDB" id="419537at2759"/>
<evidence type="ECO:0000256" key="4">
    <source>
        <dbReference type="ARBA" id="ARBA00022679"/>
    </source>
</evidence>
<comment type="catalytic activity">
    <reaction evidence="9">
        <text>a D-hexose + ATP = a D-hexose 6-phosphate + ADP + H(+)</text>
        <dbReference type="Rhea" id="RHEA:22740"/>
        <dbReference type="ChEBI" id="CHEBI:4194"/>
        <dbReference type="ChEBI" id="CHEBI:15378"/>
        <dbReference type="ChEBI" id="CHEBI:30616"/>
        <dbReference type="ChEBI" id="CHEBI:229467"/>
        <dbReference type="ChEBI" id="CHEBI:456216"/>
        <dbReference type="EC" id="2.7.1.1"/>
    </reaction>
    <physiologicalReaction direction="left-to-right" evidence="9">
        <dbReference type="Rhea" id="RHEA:22741"/>
    </physiologicalReaction>
</comment>
<dbReference type="PRINTS" id="PR00475">
    <property type="entry name" value="HEXOKINASE"/>
</dbReference>
<keyword evidence="5 11" id="KW-0547">Nucleotide-binding</keyword>
<dbReference type="Gene3D" id="1.10.287.1250">
    <property type="match status" value="1"/>
</dbReference>
<evidence type="ECO:0000313" key="15">
    <source>
        <dbReference type="Proteomes" id="UP000242146"/>
    </source>
</evidence>
<dbReference type="STRING" id="101127.A0A1X2GMF8"/>
<name>A0A1X2GMF8_9FUNG</name>
<evidence type="ECO:0000313" key="14">
    <source>
        <dbReference type="EMBL" id="ORX57052.1"/>
    </source>
</evidence>
<organism evidence="14 15">
    <name type="scientific">Hesseltinella vesiculosa</name>
    <dbReference type="NCBI Taxonomy" id="101127"/>
    <lineage>
        <taxon>Eukaryota</taxon>
        <taxon>Fungi</taxon>
        <taxon>Fungi incertae sedis</taxon>
        <taxon>Mucoromycota</taxon>
        <taxon>Mucoromycotina</taxon>
        <taxon>Mucoromycetes</taxon>
        <taxon>Mucorales</taxon>
        <taxon>Cunninghamellaceae</taxon>
        <taxon>Hesseltinella</taxon>
    </lineage>
</organism>
<evidence type="ECO:0000256" key="9">
    <source>
        <dbReference type="ARBA" id="ARBA00044613"/>
    </source>
</evidence>
<dbReference type="Gene3D" id="3.40.367.20">
    <property type="match status" value="1"/>
</dbReference>
<dbReference type="FunFam" id="3.40.367.20:FF:000005">
    <property type="entry name" value="Phosphotransferase"/>
    <property type="match status" value="1"/>
</dbReference>
<dbReference type="PANTHER" id="PTHR19443:SF30">
    <property type="entry name" value="GLUCOKINASE-1-RELATED"/>
    <property type="match status" value="1"/>
</dbReference>
<gene>
    <name evidence="14" type="ORF">DM01DRAFT_1284659</name>
</gene>
<evidence type="ECO:0000256" key="11">
    <source>
        <dbReference type="RuleBase" id="RU362007"/>
    </source>
</evidence>
<dbReference type="GO" id="GO:0005829">
    <property type="term" value="C:cytosol"/>
    <property type="evidence" value="ECO:0007669"/>
    <property type="project" value="TreeGrafter"/>
</dbReference>
<evidence type="ECO:0000259" key="13">
    <source>
        <dbReference type="Pfam" id="PF03727"/>
    </source>
</evidence>
<dbReference type="EC" id="2.7.1.-" evidence="11"/>
<proteinExistence type="inferred from homology"/>
<feature type="domain" description="Hexokinase N-terminal" evidence="12">
    <location>
        <begin position="15"/>
        <end position="208"/>
    </location>
</feature>
<dbReference type="InterPro" id="IPR022673">
    <property type="entry name" value="Hexokinase_C"/>
</dbReference>
<evidence type="ECO:0000256" key="7">
    <source>
        <dbReference type="ARBA" id="ARBA00022840"/>
    </source>
</evidence>
<evidence type="ECO:0000259" key="12">
    <source>
        <dbReference type="Pfam" id="PF00349"/>
    </source>
</evidence>
<dbReference type="Proteomes" id="UP000242146">
    <property type="component" value="Unassembled WGS sequence"/>
</dbReference>
<evidence type="ECO:0000256" key="10">
    <source>
        <dbReference type="ARBA" id="ARBA00048160"/>
    </source>
</evidence>
<accession>A0A1X2GMF8</accession>
<dbReference type="InterPro" id="IPR022672">
    <property type="entry name" value="Hexokinase_N"/>
</dbReference>
<dbReference type="AlphaFoldDB" id="A0A1X2GMF8"/>
<evidence type="ECO:0000256" key="1">
    <source>
        <dbReference type="ARBA" id="ARBA00004888"/>
    </source>
</evidence>
<dbReference type="Gene3D" id="3.30.420.40">
    <property type="match status" value="1"/>
</dbReference>
<dbReference type="PROSITE" id="PS00378">
    <property type="entry name" value="HEXOKINASE_1"/>
    <property type="match status" value="1"/>
</dbReference>
<dbReference type="GO" id="GO:0006096">
    <property type="term" value="P:glycolytic process"/>
    <property type="evidence" value="ECO:0007669"/>
    <property type="project" value="UniProtKB-UniPathway"/>
</dbReference>
<keyword evidence="7 11" id="KW-0067">ATP-binding</keyword>
<keyword evidence="8 11" id="KW-0324">Glycolysis</keyword>
<comment type="similarity">
    <text evidence="3 11">Belongs to the hexokinase family.</text>
</comment>
<comment type="catalytic activity">
    <reaction evidence="10">
        <text>D-glucose + ATP = D-glucose 6-phosphate + ADP + H(+)</text>
        <dbReference type="Rhea" id="RHEA:17825"/>
        <dbReference type="ChEBI" id="CHEBI:4167"/>
        <dbReference type="ChEBI" id="CHEBI:15378"/>
        <dbReference type="ChEBI" id="CHEBI:30616"/>
        <dbReference type="ChEBI" id="CHEBI:61548"/>
        <dbReference type="ChEBI" id="CHEBI:456216"/>
        <dbReference type="EC" id="2.7.1.1"/>
    </reaction>
    <physiologicalReaction direction="left-to-right" evidence="10">
        <dbReference type="Rhea" id="RHEA:17826"/>
    </physiologicalReaction>
</comment>